<dbReference type="EMBL" id="KE546991">
    <property type="protein sequence ID" value="EPY51318.1"/>
    <property type="molecule type" value="Genomic_DNA"/>
</dbReference>
<comment type="similarity">
    <text evidence="1">Belongs to the ataxin-10 family.</text>
</comment>
<dbReference type="STRING" id="653667.S9VU60"/>
<evidence type="ECO:0000256" key="2">
    <source>
        <dbReference type="ARBA" id="ARBA00022618"/>
    </source>
</evidence>
<accession>S9VU60</accession>
<dbReference type="InterPro" id="IPR016024">
    <property type="entry name" value="ARM-type_fold"/>
</dbReference>
<reference evidence="8 9" key="1">
    <citation type="journal article" date="2011" name="Science">
        <title>Comparative functional genomics of the fission yeasts.</title>
        <authorList>
            <person name="Rhind N."/>
            <person name="Chen Z."/>
            <person name="Yassour M."/>
            <person name="Thompson D.A."/>
            <person name="Haas B.J."/>
            <person name="Habib N."/>
            <person name="Wapinski I."/>
            <person name="Roy S."/>
            <person name="Lin M.F."/>
            <person name="Heiman D.I."/>
            <person name="Young S.K."/>
            <person name="Furuya K."/>
            <person name="Guo Y."/>
            <person name="Pidoux A."/>
            <person name="Chen H.M."/>
            <person name="Robbertse B."/>
            <person name="Goldberg J.M."/>
            <person name="Aoki K."/>
            <person name="Bayne E.H."/>
            <person name="Berlin A.M."/>
            <person name="Desjardins C.A."/>
            <person name="Dobbs E."/>
            <person name="Dukaj L."/>
            <person name="Fan L."/>
            <person name="FitzGerald M.G."/>
            <person name="French C."/>
            <person name="Gujja S."/>
            <person name="Hansen K."/>
            <person name="Keifenheim D."/>
            <person name="Levin J.Z."/>
            <person name="Mosher R.A."/>
            <person name="Mueller C.A."/>
            <person name="Pfiffner J."/>
            <person name="Priest M."/>
            <person name="Russ C."/>
            <person name="Smialowska A."/>
            <person name="Swoboda P."/>
            <person name="Sykes S.M."/>
            <person name="Vaughn M."/>
            <person name="Vengrova S."/>
            <person name="Yoder R."/>
            <person name="Zeng Q."/>
            <person name="Allshire R."/>
            <person name="Baulcombe D."/>
            <person name="Birren B.W."/>
            <person name="Brown W."/>
            <person name="Ekwall K."/>
            <person name="Kellis M."/>
            <person name="Leatherwood J."/>
            <person name="Levin H."/>
            <person name="Margalit H."/>
            <person name="Martienssen R."/>
            <person name="Nieduszynski C.A."/>
            <person name="Spatafora J.W."/>
            <person name="Friedman N."/>
            <person name="Dalgaard J.Z."/>
            <person name="Baumann P."/>
            <person name="Niki H."/>
            <person name="Regev A."/>
            <person name="Nusbaum C."/>
        </authorList>
    </citation>
    <scope>NUCLEOTIDE SEQUENCE [LARGE SCALE GENOMIC DNA]</scope>
    <source>
        <strain evidence="9">OY26 / ATCC MYA-4695 / CBS 11777 / NBRC 106824 / NRRL Y48691</strain>
    </source>
</reference>
<feature type="domain" description="Ataxin-10" evidence="7">
    <location>
        <begin position="325"/>
        <end position="422"/>
    </location>
</feature>
<gene>
    <name evidence="8" type="ORF">SPOG_02492</name>
</gene>
<dbReference type="PANTHER" id="PTHR13255:SF0">
    <property type="entry name" value="ATAXIN-10"/>
    <property type="match status" value="1"/>
</dbReference>
<evidence type="ECO:0000256" key="5">
    <source>
        <dbReference type="ARBA" id="ARBA00044801"/>
    </source>
</evidence>
<protein>
    <recommendedName>
        <fullName evidence="5">Ataxin-10 homolog</fullName>
    </recommendedName>
    <alternativeName>
        <fullName evidence="6">Copper transport protein 86</fullName>
    </alternativeName>
</protein>
<keyword evidence="3" id="KW-0131">Cell cycle</keyword>
<proteinExistence type="inferred from homology"/>
<dbReference type="InterPro" id="IPR051374">
    <property type="entry name" value="Ataxin-10/CTR86_families"/>
</dbReference>
<dbReference type="HOGENOM" id="CLU_631859_0_0_1"/>
<dbReference type="SUPFAM" id="SSF48371">
    <property type="entry name" value="ARM repeat"/>
    <property type="match status" value="1"/>
</dbReference>
<dbReference type="InterPro" id="IPR019156">
    <property type="entry name" value="Ataxin-10_domain"/>
</dbReference>
<sequence length="428" mass="48307">MNNHQLEWFNIFYNCNEDPKHQLKTVRNRLASGKHIQQAAGAAGLFTEFLPAQLEASVSQQPYSPLSWQILANSVAGDSPLEDEAWSYLTKFPPKLPLPVTSAQCSAFEISVWYLILNSKQRLHQLCTSPAGLYLLDILVDQDRHPDWQRESILFRIVSHILSNGYAEVLIKRAALLGFRSIYFVVDAMTREPFGAVDLSLFPTLYLIIRLIAKQLHERISFMDKSNISEADLTIITYLSESYKLAVSLLFTQYERLTLSQNDPTQRIDIPYAFKRYAHDSSLATKEVLLLLCILDQQVPRKTLVQKTPIPSGSFSDFCEAVGGVKRECVHFITFASHMYPATQDIVRNADGLSVILSQCNIDDLNPYLREVSVFCIRHLLQNNPENQAYVANLNAVGVSKSEVLEKAGYDSQIDNDGKVKLVSKKSS</sequence>
<keyword evidence="2" id="KW-0132">Cell division</keyword>
<dbReference type="Proteomes" id="UP000015464">
    <property type="component" value="Unassembled WGS sequence"/>
</dbReference>
<dbReference type="GeneID" id="25036815"/>
<dbReference type="AlphaFoldDB" id="S9VU60"/>
<name>S9VU60_SCHCR</name>
<dbReference type="GO" id="GO:0005829">
    <property type="term" value="C:cytosol"/>
    <property type="evidence" value="ECO:0007669"/>
    <property type="project" value="TreeGrafter"/>
</dbReference>
<organism evidence="8 9">
    <name type="scientific">Schizosaccharomyces cryophilus (strain OY26 / ATCC MYA-4695 / CBS 11777 / NBRC 106824 / NRRL Y48691)</name>
    <name type="common">Fission yeast</name>
    <dbReference type="NCBI Taxonomy" id="653667"/>
    <lineage>
        <taxon>Eukaryota</taxon>
        <taxon>Fungi</taxon>
        <taxon>Dikarya</taxon>
        <taxon>Ascomycota</taxon>
        <taxon>Taphrinomycotina</taxon>
        <taxon>Schizosaccharomycetes</taxon>
        <taxon>Schizosaccharomycetales</taxon>
        <taxon>Schizosaccharomycetaceae</taxon>
        <taxon>Schizosaccharomyces</taxon>
    </lineage>
</organism>
<evidence type="ECO:0000256" key="3">
    <source>
        <dbReference type="ARBA" id="ARBA00023306"/>
    </source>
</evidence>
<comment type="function">
    <text evidence="4">May play a role in the regulation of cytokinesis.</text>
</comment>
<evidence type="ECO:0000313" key="8">
    <source>
        <dbReference type="EMBL" id="EPY51318.1"/>
    </source>
</evidence>
<evidence type="ECO:0000256" key="6">
    <source>
        <dbReference type="ARBA" id="ARBA00044805"/>
    </source>
</evidence>
<dbReference type="GO" id="GO:0051301">
    <property type="term" value="P:cell division"/>
    <property type="evidence" value="ECO:0007669"/>
    <property type="project" value="UniProtKB-KW"/>
</dbReference>
<dbReference type="Gene3D" id="1.25.10.10">
    <property type="entry name" value="Leucine-rich Repeat Variant"/>
    <property type="match status" value="1"/>
</dbReference>
<dbReference type="OrthoDB" id="379794at2759"/>
<dbReference type="OMA" id="KRECVHF"/>
<keyword evidence="9" id="KW-1185">Reference proteome</keyword>
<dbReference type="eggNOG" id="KOG2676">
    <property type="taxonomic scope" value="Eukaryota"/>
</dbReference>
<dbReference type="InterPro" id="IPR011989">
    <property type="entry name" value="ARM-like"/>
</dbReference>
<dbReference type="Pfam" id="PF09759">
    <property type="entry name" value="Atx10homo_assoc"/>
    <property type="match status" value="1"/>
</dbReference>
<evidence type="ECO:0000256" key="1">
    <source>
        <dbReference type="ARBA" id="ARBA00008384"/>
    </source>
</evidence>
<evidence type="ECO:0000256" key="4">
    <source>
        <dbReference type="ARBA" id="ARBA00044746"/>
    </source>
</evidence>
<evidence type="ECO:0000259" key="7">
    <source>
        <dbReference type="Pfam" id="PF09759"/>
    </source>
</evidence>
<dbReference type="PANTHER" id="PTHR13255">
    <property type="entry name" value="ATAXIN-10"/>
    <property type="match status" value="1"/>
</dbReference>
<evidence type="ECO:0000313" key="9">
    <source>
        <dbReference type="Proteomes" id="UP000015464"/>
    </source>
</evidence>
<dbReference type="RefSeq" id="XP_013023887.1">
    <property type="nucleotide sequence ID" value="XM_013168433.1"/>
</dbReference>